<gene>
    <name evidence="3" type="ORF">CfE428DRAFT_6077</name>
</gene>
<keyword evidence="4" id="KW-1185">Reference proteome</keyword>
<evidence type="ECO:0000313" key="3">
    <source>
        <dbReference type="EMBL" id="EDY16360.1"/>
    </source>
</evidence>
<proteinExistence type="predicted"/>
<feature type="transmembrane region" description="Helical" evidence="1">
    <location>
        <begin position="101"/>
        <end position="121"/>
    </location>
</feature>
<dbReference type="eggNOG" id="COG0705">
    <property type="taxonomic scope" value="Bacteria"/>
</dbReference>
<sequence>MARYNSSPTLPLGQWNNFPIYLTTILSAAMGLGLIGTAIMNATAPQFLRLFVFAMPLDPPWWIWRAITYVLISPVSFFSPFAILFFYWVAVGIETHLGRVVLTRLLVLLALTPPAVAAVWWWGFGHSSLLDGYYMLIGGLIVAFATLYPNADAWSWIPFKWLAFACIACGTFMMLGEKHWFEIAQLWSSCIVGFLYIRQAKAVEYDDYESPIRRLKQFFRRKPKLRVLPSPRTSAYRAAAAVNEPDSELDTLLDKIAKSGIDSLTPKEKASLQKAREALIRKDQH</sequence>
<name>B4DAY6_9BACT</name>
<dbReference type="STRING" id="497964.CfE428DRAFT_6077"/>
<dbReference type="Proteomes" id="UP000005824">
    <property type="component" value="Unassembled WGS sequence"/>
</dbReference>
<accession>B4DAY6</accession>
<dbReference type="Pfam" id="PF20216">
    <property type="entry name" value="DUF6576"/>
    <property type="match status" value="1"/>
</dbReference>
<dbReference type="AlphaFoldDB" id="B4DAY6"/>
<dbReference type="InParanoid" id="B4DAY6"/>
<keyword evidence="1" id="KW-0472">Membrane</keyword>
<feature type="transmembrane region" description="Helical" evidence="1">
    <location>
        <begin position="62"/>
        <end position="89"/>
    </location>
</feature>
<dbReference type="EMBL" id="ABVL01000034">
    <property type="protein sequence ID" value="EDY16360.1"/>
    <property type="molecule type" value="Genomic_DNA"/>
</dbReference>
<comment type="caution">
    <text evidence="3">The sequence shown here is derived from an EMBL/GenBank/DDBJ whole genome shotgun (WGS) entry which is preliminary data.</text>
</comment>
<feature type="transmembrane region" description="Helical" evidence="1">
    <location>
        <begin position="157"/>
        <end position="175"/>
    </location>
</feature>
<evidence type="ECO:0000313" key="4">
    <source>
        <dbReference type="Proteomes" id="UP000005824"/>
    </source>
</evidence>
<keyword evidence="1" id="KW-1133">Transmembrane helix</keyword>
<organism evidence="3 4">
    <name type="scientific">Chthoniobacter flavus Ellin428</name>
    <dbReference type="NCBI Taxonomy" id="497964"/>
    <lineage>
        <taxon>Bacteria</taxon>
        <taxon>Pseudomonadati</taxon>
        <taxon>Verrucomicrobiota</taxon>
        <taxon>Spartobacteria</taxon>
        <taxon>Chthoniobacterales</taxon>
        <taxon>Chthoniobacteraceae</taxon>
        <taxon>Chthoniobacter</taxon>
    </lineage>
</organism>
<keyword evidence="1" id="KW-0812">Transmembrane</keyword>
<dbReference type="RefSeq" id="WP_006983396.1">
    <property type="nucleotide sequence ID" value="NZ_ABVL01000034.1"/>
</dbReference>
<feature type="domain" description="DUF6576" evidence="2">
    <location>
        <begin position="247"/>
        <end position="273"/>
    </location>
</feature>
<evidence type="ECO:0000256" key="1">
    <source>
        <dbReference type="SAM" id="Phobius"/>
    </source>
</evidence>
<feature type="transmembrane region" description="Helical" evidence="1">
    <location>
        <begin position="133"/>
        <end position="151"/>
    </location>
</feature>
<reference evidence="3 4" key="1">
    <citation type="journal article" date="2011" name="J. Bacteriol.">
        <title>Genome sequence of Chthoniobacter flavus Ellin428, an aerobic heterotrophic soil bacterium.</title>
        <authorList>
            <person name="Kant R."/>
            <person name="van Passel M.W."/>
            <person name="Palva A."/>
            <person name="Lucas S."/>
            <person name="Lapidus A."/>
            <person name="Glavina Del Rio T."/>
            <person name="Dalin E."/>
            <person name="Tice H."/>
            <person name="Bruce D."/>
            <person name="Goodwin L."/>
            <person name="Pitluck S."/>
            <person name="Larimer F.W."/>
            <person name="Land M.L."/>
            <person name="Hauser L."/>
            <person name="Sangwan P."/>
            <person name="de Vos W.M."/>
            <person name="Janssen P.H."/>
            <person name="Smidt H."/>
        </authorList>
    </citation>
    <scope>NUCLEOTIDE SEQUENCE [LARGE SCALE GENOMIC DNA]</scope>
    <source>
        <strain evidence="3 4">Ellin428</strain>
    </source>
</reference>
<evidence type="ECO:0000259" key="2">
    <source>
        <dbReference type="Pfam" id="PF20216"/>
    </source>
</evidence>
<feature type="transmembrane region" description="Helical" evidence="1">
    <location>
        <begin position="20"/>
        <end position="41"/>
    </location>
</feature>
<protein>
    <recommendedName>
        <fullName evidence="2">DUF6576 domain-containing protein</fullName>
    </recommendedName>
</protein>
<dbReference type="InterPro" id="IPR046483">
    <property type="entry name" value="DUF6576"/>
</dbReference>